<keyword evidence="2 5" id="KW-0238">DNA-binding</keyword>
<gene>
    <name evidence="9" type="ORF">PHLCEN_2v9119</name>
</gene>
<evidence type="ECO:0000259" key="8">
    <source>
        <dbReference type="PROSITE" id="PS50071"/>
    </source>
</evidence>
<evidence type="ECO:0000256" key="2">
    <source>
        <dbReference type="ARBA" id="ARBA00023125"/>
    </source>
</evidence>
<evidence type="ECO:0000313" key="9">
    <source>
        <dbReference type="EMBL" id="PSR75444.1"/>
    </source>
</evidence>
<keyword evidence="4 5" id="KW-0539">Nucleus</keyword>
<dbReference type="InterPro" id="IPR009057">
    <property type="entry name" value="Homeodomain-like_sf"/>
</dbReference>
<keyword evidence="3 5" id="KW-0371">Homeobox</keyword>
<evidence type="ECO:0000256" key="4">
    <source>
        <dbReference type="ARBA" id="ARBA00023242"/>
    </source>
</evidence>
<keyword evidence="10" id="KW-1185">Reference proteome</keyword>
<evidence type="ECO:0000313" key="10">
    <source>
        <dbReference type="Proteomes" id="UP000186601"/>
    </source>
</evidence>
<dbReference type="AlphaFoldDB" id="A0A2R6NRT3"/>
<reference evidence="9 10" key="1">
    <citation type="submission" date="2018-02" db="EMBL/GenBank/DDBJ databases">
        <title>Genome sequence of the basidiomycete white-rot fungus Phlebia centrifuga.</title>
        <authorList>
            <person name="Granchi Z."/>
            <person name="Peng M."/>
            <person name="de Vries R.P."/>
            <person name="Hilden K."/>
            <person name="Makela M.R."/>
            <person name="Grigoriev I."/>
            <person name="Riley R."/>
        </authorList>
    </citation>
    <scope>NUCLEOTIDE SEQUENCE [LARGE SCALE GENOMIC DNA]</scope>
    <source>
        <strain evidence="9 10">FBCC195</strain>
    </source>
</reference>
<dbReference type="InterPro" id="IPR050453">
    <property type="entry name" value="LIM_Homeobox_TF"/>
</dbReference>
<dbReference type="InterPro" id="IPR001356">
    <property type="entry name" value="HD"/>
</dbReference>
<feature type="region of interest" description="Disordered" evidence="7">
    <location>
        <begin position="324"/>
        <end position="361"/>
    </location>
</feature>
<dbReference type="EMBL" id="MLYV02000898">
    <property type="protein sequence ID" value="PSR75444.1"/>
    <property type="molecule type" value="Genomic_DNA"/>
</dbReference>
<feature type="compositionally biased region" description="Low complexity" evidence="7">
    <location>
        <begin position="16"/>
        <end position="31"/>
    </location>
</feature>
<feature type="compositionally biased region" description="Basic and acidic residues" evidence="7">
    <location>
        <begin position="195"/>
        <end position="208"/>
    </location>
</feature>
<dbReference type="Proteomes" id="UP000186601">
    <property type="component" value="Unassembled WGS sequence"/>
</dbReference>
<evidence type="ECO:0000256" key="1">
    <source>
        <dbReference type="ARBA" id="ARBA00004123"/>
    </source>
</evidence>
<dbReference type="STRING" id="98765.A0A2R6NRT3"/>
<dbReference type="InterPro" id="IPR017970">
    <property type="entry name" value="Homeobox_CS"/>
</dbReference>
<evidence type="ECO:0000256" key="3">
    <source>
        <dbReference type="ARBA" id="ARBA00023155"/>
    </source>
</evidence>
<evidence type="ECO:0000256" key="7">
    <source>
        <dbReference type="SAM" id="MobiDB-lite"/>
    </source>
</evidence>
<evidence type="ECO:0000256" key="6">
    <source>
        <dbReference type="RuleBase" id="RU000682"/>
    </source>
</evidence>
<feature type="region of interest" description="Disordered" evidence="7">
    <location>
        <begin position="15"/>
        <end position="58"/>
    </location>
</feature>
<feature type="compositionally biased region" description="Low complexity" evidence="7">
    <location>
        <begin position="122"/>
        <end position="173"/>
    </location>
</feature>
<feature type="DNA-binding region" description="Homeobox" evidence="5">
    <location>
        <begin position="50"/>
        <end position="109"/>
    </location>
</feature>
<dbReference type="PROSITE" id="PS00027">
    <property type="entry name" value="HOMEOBOX_1"/>
    <property type="match status" value="1"/>
</dbReference>
<sequence length="393" mass="42491">MAAFAVARTNSLLSRTSSASSVASADTVSSVDDSDPNIPSVSRVDREDAPRRTRKRFTSTQLMILEHLYHQSSHPTREQREVLATEAGIELRSVTVWFQNKRQMERKVALSNAPPVPPDANSAPSHAPSRSRSPTPSASTSSTRTSSSYPRTPPLSASPTSSSYSSTRTVRSYTHTHPHTHRSRPHLSSHAHRRPSLDHIATRAERPAPRTPKASTMNLGDDGGGGGRNIWETMPSSPLSPSSPESGHDRDLELLDFSINIRGAGGSSVRAKPTLEWACAAARVSRRSLADENEVRRGGGRAGTKRKSADSMDELLLDDMDGMDVSGDTDVEDPHEAVTPNSSQGSLGPPCRRGNDVKKMDVRGKRQDVRVIRDNDVMDAALALCGLGGSLQR</sequence>
<dbReference type="PANTHER" id="PTHR24208">
    <property type="entry name" value="LIM/HOMEOBOX PROTEIN LHX"/>
    <property type="match status" value="1"/>
</dbReference>
<dbReference type="SMART" id="SM00389">
    <property type="entry name" value="HOX"/>
    <property type="match status" value="1"/>
</dbReference>
<dbReference type="CDD" id="cd00086">
    <property type="entry name" value="homeodomain"/>
    <property type="match status" value="1"/>
</dbReference>
<dbReference type="SUPFAM" id="SSF46689">
    <property type="entry name" value="Homeodomain-like"/>
    <property type="match status" value="1"/>
</dbReference>
<organism evidence="9 10">
    <name type="scientific">Hermanssonia centrifuga</name>
    <dbReference type="NCBI Taxonomy" id="98765"/>
    <lineage>
        <taxon>Eukaryota</taxon>
        <taxon>Fungi</taxon>
        <taxon>Dikarya</taxon>
        <taxon>Basidiomycota</taxon>
        <taxon>Agaricomycotina</taxon>
        <taxon>Agaricomycetes</taxon>
        <taxon>Polyporales</taxon>
        <taxon>Meruliaceae</taxon>
        <taxon>Hermanssonia</taxon>
    </lineage>
</organism>
<protein>
    <recommendedName>
        <fullName evidence="8">Homeobox domain-containing protein</fullName>
    </recommendedName>
</protein>
<dbReference type="GO" id="GO:0005634">
    <property type="term" value="C:nucleus"/>
    <property type="evidence" value="ECO:0007669"/>
    <property type="project" value="UniProtKB-SubCell"/>
</dbReference>
<dbReference type="GO" id="GO:0000977">
    <property type="term" value="F:RNA polymerase II transcription regulatory region sequence-specific DNA binding"/>
    <property type="evidence" value="ECO:0007669"/>
    <property type="project" value="TreeGrafter"/>
</dbReference>
<dbReference type="Gene3D" id="1.10.10.60">
    <property type="entry name" value="Homeodomain-like"/>
    <property type="match status" value="1"/>
</dbReference>
<proteinExistence type="predicted"/>
<feature type="domain" description="Homeobox" evidence="8">
    <location>
        <begin position="48"/>
        <end position="108"/>
    </location>
</feature>
<accession>A0A2R6NRT3</accession>
<feature type="compositionally biased region" description="Basic residues" evidence="7">
    <location>
        <begin position="174"/>
        <end position="194"/>
    </location>
</feature>
<feature type="compositionally biased region" description="Low complexity" evidence="7">
    <location>
        <begin position="235"/>
        <end position="245"/>
    </location>
</feature>
<feature type="compositionally biased region" description="Acidic residues" evidence="7">
    <location>
        <begin position="324"/>
        <end position="333"/>
    </location>
</feature>
<evidence type="ECO:0000256" key="5">
    <source>
        <dbReference type="PROSITE-ProRule" id="PRU00108"/>
    </source>
</evidence>
<dbReference type="OrthoDB" id="6159439at2759"/>
<comment type="subcellular location">
    <subcellularLocation>
        <location evidence="1 5 6">Nucleus</location>
    </subcellularLocation>
</comment>
<comment type="caution">
    <text evidence="9">The sequence shown here is derived from an EMBL/GenBank/DDBJ whole genome shotgun (WGS) entry which is preliminary data.</text>
</comment>
<name>A0A2R6NRT3_9APHY</name>
<dbReference type="Pfam" id="PF00046">
    <property type="entry name" value="Homeodomain"/>
    <property type="match status" value="1"/>
</dbReference>
<feature type="region of interest" description="Disordered" evidence="7">
    <location>
        <begin position="108"/>
        <end position="250"/>
    </location>
</feature>
<dbReference type="PANTHER" id="PTHR24208:SF166">
    <property type="entry name" value="LIM HOMEOBOX TRANSCRIPTION FACTOR 1 ALPHA, ISOFORM B"/>
    <property type="match status" value="1"/>
</dbReference>
<dbReference type="PROSITE" id="PS50071">
    <property type="entry name" value="HOMEOBOX_2"/>
    <property type="match status" value="1"/>
</dbReference>
<dbReference type="GO" id="GO:0000981">
    <property type="term" value="F:DNA-binding transcription factor activity, RNA polymerase II-specific"/>
    <property type="evidence" value="ECO:0007669"/>
    <property type="project" value="InterPro"/>
</dbReference>